<keyword evidence="3" id="KW-0812">Transmembrane</keyword>
<dbReference type="CDD" id="cd11756">
    <property type="entry name" value="GH94N_ChvB_NdvB_1_like"/>
    <property type="match status" value="1"/>
</dbReference>
<evidence type="ECO:0000256" key="1">
    <source>
        <dbReference type="ARBA" id="ARBA00022676"/>
    </source>
</evidence>
<evidence type="ECO:0000259" key="5">
    <source>
        <dbReference type="Pfam" id="PF10091"/>
    </source>
</evidence>
<feature type="domain" description="Glycoamylase-like" evidence="5">
    <location>
        <begin position="1327"/>
        <end position="1536"/>
    </location>
</feature>
<dbReference type="Pfam" id="PF10091">
    <property type="entry name" value="Glycoamylase"/>
    <property type="match status" value="1"/>
</dbReference>
<feature type="transmembrane region" description="Helical" evidence="3">
    <location>
        <begin position="455"/>
        <end position="474"/>
    </location>
</feature>
<keyword evidence="1" id="KW-0328">Glycosyltransferase</keyword>
<dbReference type="GO" id="GO:0016740">
    <property type="term" value="F:transferase activity"/>
    <property type="evidence" value="ECO:0007669"/>
    <property type="project" value="UniProtKB-KW"/>
</dbReference>
<feature type="domain" description="Glycosyl hydrolase 94 supersandwich" evidence="4">
    <location>
        <begin position="1589"/>
        <end position="1850"/>
    </location>
</feature>
<feature type="domain" description="Glycosyl hydrolase 94 catalytic" evidence="6">
    <location>
        <begin position="2359"/>
        <end position="2781"/>
    </location>
</feature>
<proteinExistence type="predicted"/>
<gene>
    <name evidence="7" type="ORF">HKD21_12755</name>
</gene>
<dbReference type="SUPFAM" id="SSF74650">
    <property type="entry name" value="Galactose mutarotase-like"/>
    <property type="match status" value="2"/>
</dbReference>
<dbReference type="InterPro" id="IPR010383">
    <property type="entry name" value="Glyco_hydrolase_94_b-supersand"/>
</dbReference>
<feature type="domain" description="Glycosyl hydrolase 94 supersandwich" evidence="4">
    <location>
        <begin position="2075"/>
        <end position="2345"/>
    </location>
</feature>
<evidence type="ECO:0000259" key="6">
    <source>
        <dbReference type="Pfam" id="PF17167"/>
    </source>
</evidence>
<evidence type="ECO:0000259" key="4">
    <source>
        <dbReference type="Pfam" id="PF06165"/>
    </source>
</evidence>
<organism evidence="7 8">
    <name type="scientific">Gluconobacter cerevisiae</name>
    <dbReference type="NCBI Taxonomy" id="1379734"/>
    <lineage>
        <taxon>Bacteria</taxon>
        <taxon>Pseudomonadati</taxon>
        <taxon>Pseudomonadota</taxon>
        <taxon>Alphaproteobacteria</taxon>
        <taxon>Acetobacterales</taxon>
        <taxon>Acetobacteraceae</taxon>
        <taxon>Gluconobacter</taxon>
    </lineage>
</organism>
<dbReference type="SMART" id="SM01068">
    <property type="entry name" value="CBM_X"/>
    <property type="match status" value="2"/>
</dbReference>
<evidence type="ECO:0000256" key="2">
    <source>
        <dbReference type="ARBA" id="ARBA00022679"/>
    </source>
</evidence>
<reference evidence="7" key="1">
    <citation type="submission" date="2020-04" db="EMBL/GenBank/DDBJ databases">
        <authorList>
            <person name="Sombolestani A."/>
        </authorList>
    </citation>
    <scope>NUCLEOTIDE SEQUENCE</scope>
    <source>
        <strain evidence="7">LMG 27748</strain>
    </source>
</reference>
<dbReference type="Gene3D" id="1.50.10.10">
    <property type="match status" value="1"/>
</dbReference>
<dbReference type="InterPro" id="IPR033432">
    <property type="entry name" value="GH94_catalytic"/>
</dbReference>
<protein>
    <submittedName>
        <fullName evidence="7">Glycosyl transferase</fullName>
    </submittedName>
</protein>
<dbReference type="Pfam" id="PF06165">
    <property type="entry name" value="GH94_b-supersand"/>
    <property type="match status" value="2"/>
</dbReference>
<dbReference type="InterPro" id="IPR019282">
    <property type="entry name" value="Glycoamylase-like_cons_dom"/>
</dbReference>
<dbReference type="InterPro" id="IPR011013">
    <property type="entry name" value="Gal_mutarotase_sf_dom"/>
</dbReference>
<dbReference type="Proteomes" id="UP000630952">
    <property type="component" value="Unassembled WGS sequence"/>
</dbReference>
<dbReference type="PANTHER" id="PTHR37469">
    <property type="entry name" value="CELLOBIONIC ACID PHOSPHORYLASE-RELATED"/>
    <property type="match status" value="1"/>
</dbReference>
<feature type="transmembrane region" description="Helical" evidence="3">
    <location>
        <begin position="864"/>
        <end position="884"/>
    </location>
</feature>
<dbReference type="Pfam" id="PF17167">
    <property type="entry name" value="Glyco_hydro_94"/>
    <property type="match status" value="1"/>
</dbReference>
<name>A0ABR9YGH2_9PROT</name>
<dbReference type="InterPro" id="IPR037018">
    <property type="entry name" value="GH65_N"/>
</dbReference>
<dbReference type="InterPro" id="IPR052047">
    <property type="entry name" value="GH94_Enzymes"/>
</dbReference>
<keyword evidence="8" id="KW-1185">Reference proteome</keyword>
<dbReference type="InterPro" id="IPR037824">
    <property type="entry name" value="GH94N_2_NdvB"/>
</dbReference>
<dbReference type="PANTHER" id="PTHR37469:SF2">
    <property type="entry name" value="CELLOBIONIC ACID PHOSPHORYLASE"/>
    <property type="match status" value="1"/>
</dbReference>
<accession>A0ABR9YGH2</accession>
<dbReference type="EMBL" id="JABCQO010000013">
    <property type="protein sequence ID" value="MBF0877706.1"/>
    <property type="molecule type" value="Genomic_DNA"/>
</dbReference>
<evidence type="ECO:0000256" key="3">
    <source>
        <dbReference type="SAM" id="Phobius"/>
    </source>
</evidence>
<keyword evidence="2 7" id="KW-0808">Transferase</keyword>
<dbReference type="InterPro" id="IPR008928">
    <property type="entry name" value="6-hairpin_glycosidase_sf"/>
</dbReference>
<keyword evidence="3" id="KW-1133">Transmembrane helix</keyword>
<feature type="transmembrane region" description="Helical" evidence="3">
    <location>
        <begin position="425"/>
        <end position="449"/>
    </location>
</feature>
<reference evidence="7" key="2">
    <citation type="submission" date="2020-11" db="EMBL/GenBank/DDBJ databases">
        <title>Description of novel Gluconobacter species.</title>
        <authorList>
            <person name="Cleenwerck I."/>
            <person name="Cnockaert M."/>
            <person name="Borremans W."/>
            <person name="Wieme A.D."/>
            <person name="De Vuyst L."/>
            <person name="Vandamme P."/>
        </authorList>
    </citation>
    <scope>NUCLEOTIDE SEQUENCE</scope>
    <source>
        <strain evidence="7">LMG 27748</strain>
    </source>
</reference>
<dbReference type="InterPro" id="IPR037820">
    <property type="entry name" value="GH94N_NdvB"/>
</dbReference>
<comment type="caution">
    <text evidence="7">The sequence shown here is derived from an EMBL/GenBank/DDBJ whole genome shotgun (WGS) entry which is preliminary data.</text>
</comment>
<sequence length="2861" mass="316784">MSIRTEILKLQASFTSVSSRFRWASKAEAYVRSCWANENPIRADLFGMDRMRVHAHSLAVSHARTGFGTHGSPLIARLNDNARVLQDANIVLSHASEQGKQLTPAAEWLIDNYYLMDMQIQTIKVELPVGYYRDLPKLVDGAFSGLPRVFEIAWALVAHTDSHISTETIREFLETYQQTQPLLIRELWAVPINMRIVLIENLRRISQKISADLKAREKADTLVDALTENGGANGPQTMQVLAGVETHTLSRAFLVQFAHRLRGHDPQKDPAFLWLDGVLQEKGTDLETIVHEEMQEQGGLNATIRNIINSIRLMTTTDWNDLVEDVSLVSRTLAAHGEFAGMDLTTRHLYCRAVEKLAKGSQFSECDIATLAVAKAQNARVEYPAEPRRADPGYYLIAEGRPALEQELGFRAPLRVQVGKISRQLGITGYSIAVTLLTLLLLAAFLSLMNGYLPGRVFLLLLVLGFIPASDAVVSGMNRFLMWAITVSELPALELKQGITAELRTMVVVPTLLTHRQAVQEMVDRLEKHYLASRDGDICFALLTDWTDWSSEHRAGDEDLLDQAVQGIERLNRIYGRTDGAIDGAPDRFLLLHRRRKWSEGEGKWIGWERKRGKLHELNRLLRGAQDTSFMLLPGQRIPEGVRYVVTLDSDTRLPYEVVRRLVGKLAHPLNKASFDPERGAVVEGYGILQPRVTPSLPKARSSTLFQRVFSSPNGIEPYTAAVSDLYQDMFSEGSFAGKGIYDIDAFEAALAGRVPEGTLLSHDLFEGVFARAGLVTDIEVIEEFPTDYLVSASRLHRWARGDWQLLPWIFSWMGRLPTIGIRSTPMTGIARWKMLDNLRRSLSAPMAVAALFAGWMLGGHDAFVWTMCIVATVAIPAILPLLIDAFRFRQGETLDSYLALLGTDLKRTVLTTALCLVFLADQACLMGDAIVRTLARVFVTRRHLLQWVTAAQAAEAPRESLMGYVRQMGGAILLGAFAFVLMPLMAPLVWIVILPFACVWVLSPVFAWKTSQYSVSARRLEATVDETAVLRLQGRRTWKYFETFVTESDHCLPPDNFQEEPAALLARRTSPTNMGLYLLCVVAAHDFGWIGMAEAVERVQETLTTMVRLPKYRGHFYNWYSTEDLSVLAPVYVSTVDSGNLAGHLITLGRTFVEWEHKGRSPDGWRRGVQDALTLAQEELSANGNAFRMTSIAQDIRSLLHELLENAAGQIFVEQKLMALVARAGEAAQSLNGSRGQKAADRDIDLAGGAESVLFWLQAAQNSIRSDQRDGATIQQTAGLLRELAEQARTMALDMEFGFLRNRERGLLSIGYVVNDGVLDDNCYDLLASEARLASFFAIAKGDVPARDWFRLGRPVAAVARGEALVSWSGSMFEYLMPSLVMAAPFDSLLEGTSRQIVRRQIEYGQARETPWGISESAYNARDLDYNYQYSNFGVPGLGMKRGLAQNLVIAPYATALAAMVNARKAVANFVRLKALGAQGAFGFYEALDYTKERLRPGENPAIIRSYMAHHQGMSILAFADTILDGIMRRRFHAEPMMGAAELLLQERAPIGGAITRPLKEEKLLPPPASTGQAPGGRQITLDVDAPPVTHLLSNGRYSVMLTAAGSGYSRWNGQAVTRWREDGTLDNWGSYVYLRDIGRGRVWSAGFQPCGVPADQCSVEFREDRATYLRQDGELTTTMDVLVSAEDDAELRRVSVRNTGQATVEIEVTSYVELALCPPETDLAHPAFARMFVQTEYLPSQRAIIATRRRRSPGEQEIWAACLVVGGGTLSIETDRARFVGRGRNLRAPLALQGASELSGSTGTVLDATFAVRCRLAVPPRATRRVSFWTIVASTRAALMDSIERHQDAADLDRALTLAWTHAQVQLRHLDIRPTQADLFQKLASFLLYAGPTLRASPERIRRGAGRQTDLWGQGLSGDLPILLLVVSESEDFELARTVLRAQEYFRIKALAVDVVILNEHPTSYAQDLQQALETLVRSSSVGGGAGGVHLLRGSLMSGVVKELLYSAARVVLPGKGGSLQYQITRAETIRHDRTALTKEALFRPYRTTGEAPALPELELSNGYGGFTAGGTEYAVILRGRRTTPAPWINVISNPHFGFQVSAEGSGYTWSENSRENQLTPWSNDPVSNPPGEAFYLCDEESRVFWSPVAAVCPDEAAVHVAYHGRGYSRFERVANGIATTLIQYVPREDPIRISRLRLVNQTSRTRTLRMTAYVEWVLGRARMSAAPFVFSETDAETGAVFARNVWGDTFGDRVAFADFGGRQTSCMDDRTAFLGRYGSLSAPRAIIRGSDLPGLVGAGVDPCVALQTGITLAAGEETEFVFLLGQGQNVEQARKLIAQYRAADLDDVLEDVKQGWRSVTEAIQVRTPDRSMDIMLNGWLLYQSLSSRIWSRAGFYQASGAYGFRDQLQDGMSLVTSAPALVREHLLRAASRQFVEGDVQHWWLPQKGNGVRTLISDDCAWLAFTVAQYVRVSGDRSVLDEELSFLDAPVLANDEHERFLQPSTAENRASLYEHCALALDHSLTWGAHGLPLMGTGDWNDGMNRVGEAGRGESVWLGWFLSSALKAFIPHAEARGDQARLETWHWALEELKIGLENAWDGEWYCRAYFDDGSPLGSHLNREGRIDAIAQSWAVISGIGDPERARSAMQAVREQLVRLDDGIIMVLTPPFDKSEPDPGYIRGYPPGVRENGGQYTHAALWTVMATALLGDGAAAHAMFATINPVHHARNEVAAGCYRLEPYVVAADVYSAAPHVGRGGWSWYTGSAGWMQRVGTEVLLGVRIEDGKLLLSPCIPPEWPGFEVLLRWKTATYRVEVSNPDQISRGVLDVRENGNLLGNEEAVVLTDDGAVHLIEVVMKRN</sequence>
<keyword evidence="3" id="KW-0472">Membrane</keyword>
<evidence type="ECO:0000313" key="7">
    <source>
        <dbReference type="EMBL" id="MBF0877706.1"/>
    </source>
</evidence>
<dbReference type="SUPFAM" id="SSF48208">
    <property type="entry name" value="Six-hairpin glycosidases"/>
    <property type="match status" value="1"/>
</dbReference>
<dbReference type="CDD" id="cd11753">
    <property type="entry name" value="GH94N_ChvB_NdvB_2_like"/>
    <property type="match status" value="1"/>
</dbReference>
<dbReference type="InterPro" id="IPR012341">
    <property type="entry name" value="6hp_glycosidase-like_sf"/>
</dbReference>
<dbReference type="Gene3D" id="2.70.98.40">
    <property type="entry name" value="Glycoside hydrolase, family 65, N-terminal domain"/>
    <property type="match status" value="2"/>
</dbReference>
<evidence type="ECO:0000313" key="8">
    <source>
        <dbReference type="Proteomes" id="UP000630952"/>
    </source>
</evidence>
<dbReference type="Gene3D" id="2.60.420.10">
    <property type="entry name" value="Maltose phosphorylase, domain 3"/>
    <property type="match status" value="1"/>
</dbReference>
<dbReference type="Gene3D" id="1.50.10.140">
    <property type="match status" value="1"/>
</dbReference>